<protein>
    <submittedName>
        <fullName evidence="2">Uncharacterized protein</fullName>
    </submittedName>
</protein>
<proteinExistence type="predicted"/>
<feature type="compositionally biased region" description="Basic residues" evidence="1">
    <location>
        <begin position="769"/>
        <end position="778"/>
    </location>
</feature>
<dbReference type="Proteomes" id="UP000266841">
    <property type="component" value="Unassembled WGS sequence"/>
</dbReference>
<feature type="compositionally biased region" description="Acidic residues" evidence="1">
    <location>
        <begin position="756"/>
        <end position="765"/>
    </location>
</feature>
<feature type="region of interest" description="Disordered" evidence="1">
    <location>
        <begin position="880"/>
        <end position="1024"/>
    </location>
</feature>
<organism evidence="2 3">
    <name type="scientific">Thalassiosira oceanica</name>
    <name type="common">Marine diatom</name>
    <dbReference type="NCBI Taxonomy" id="159749"/>
    <lineage>
        <taxon>Eukaryota</taxon>
        <taxon>Sar</taxon>
        <taxon>Stramenopiles</taxon>
        <taxon>Ochrophyta</taxon>
        <taxon>Bacillariophyta</taxon>
        <taxon>Coscinodiscophyceae</taxon>
        <taxon>Thalassiosirophycidae</taxon>
        <taxon>Thalassiosirales</taxon>
        <taxon>Thalassiosiraceae</taxon>
        <taxon>Thalassiosira</taxon>
    </lineage>
</organism>
<sequence>MSDDRMMDRRHTASAEESNGDSATSFNTKAVDIKMRTELLPFFMPACVSTIGAAGPDVATAMYSANNPVNHNTPQQNTSAGILNNFLGNVCRFVDLPAPSMNNDLMVGVLGVKVQGMPIPDARTVVELVPAGTDSTGQLAIKRSFVDLCLSGDRGSQLASIVSAATTELNGCSLWEKESYDKFAEVFGLDKESFHFKEALCSNDPRKGAHHLLLAKCMREPQASERNVHVADIVLFPVEGMHRLGAIMAIVCASAYNKNGLIVANSLSAESLIDGLSLSSGQGSEHRELLEKNLSASLMGAQARQVMSQNISKDKRLSSCLSSIQRLVNELTSLLMEKGKPEYPPNVNDPRSDSYYLAQEVFKRFIRDPSLSTGHIKSLLSSNGRHPPFSTSIRNLSVANCNDKAAKTLDPISANTAYILPVITKFFALAWENRVDDDSWANTRDQISSALKEAMQSGNDKSLSESFTTLKSCSFELVKDEKSVLASCSDYKGVIIRASLLVASLVNVSLREENGLKLISDILSGARVKAYFVERRVVEALAWFMVHFTADTLTTFLCVYGPKKLPNRRNLYWLVYLTVCSDLVAALEQFGLFPDTDKAKWPGLSDANKSKEELKNFVKDTLRGMRAFKATKGKWYEYLSRLIHSDPEHSSLASFCLAFCSYLCRAVAHTKAIGGNKVLKGGASIHSQSRNNFLPKLNLPGGSDESQLMSDYSQFQLDDKLSIFSFFKWNCLDEEEIEGKLVADVNLVLAFTAPESEEERDEDEGLNQKQRKKKKANKRSVAVDSPRTTGSAAVDSSVLPQLWVAIDGVRGLASQLNDSPDSPRYAALVQASEALVVAGSALVEAGEGNSYVAHCKRSSNELGGPGMLLQAAVILNQRKSGGRNGQSEAQSLSAEHTDRSGSGRKKAVTGGDQRESSEEGHRATEESEGGLLGGNAVVEQRDGGQSGPEVANNDNAAKGGDGQSEAQTGSSQHTDRSGSGRKKAVTGGSQSESSEEGHRATEESDGGSDEISADSGSDKSSVDSTDPLAFMAARQVQIGGEIYAADDSDAEIDSEDSALYVCRYTYNLLTMTGREFTEDDTKENFARTVSESSQFNFSPIDISRMRVEVHTLLIKLEELYSSYRIDGGAEPSLAGSALEGFHDFPRAV</sequence>
<keyword evidence="3" id="KW-1185">Reference proteome</keyword>
<name>K0REX2_THAOC</name>
<evidence type="ECO:0000256" key="1">
    <source>
        <dbReference type="SAM" id="MobiDB-lite"/>
    </source>
</evidence>
<dbReference type="AlphaFoldDB" id="K0REX2"/>
<dbReference type="EMBL" id="AGNL01040223">
    <property type="protein sequence ID" value="EJK52223.1"/>
    <property type="molecule type" value="Genomic_DNA"/>
</dbReference>
<feature type="compositionally biased region" description="Basic and acidic residues" evidence="1">
    <location>
        <begin position="912"/>
        <end position="925"/>
    </location>
</feature>
<comment type="caution">
    <text evidence="2">The sequence shown here is derived from an EMBL/GenBank/DDBJ whole genome shotgun (WGS) entry which is preliminary data.</text>
</comment>
<feature type="compositionally biased region" description="Basic and acidic residues" evidence="1">
    <location>
        <begin position="1"/>
        <end position="14"/>
    </location>
</feature>
<feature type="compositionally biased region" description="Acidic residues" evidence="1">
    <location>
        <begin position="1003"/>
        <end position="1012"/>
    </location>
</feature>
<accession>K0REX2</accession>
<reference evidence="2 3" key="1">
    <citation type="journal article" date="2012" name="Genome Biol.">
        <title>Genome and low-iron response of an oceanic diatom adapted to chronic iron limitation.</title>
        <authorList>
            <person name="Lommer M."/>
            <person name="Specht M."/>
            <person name="Roy A.S."/>
            <person name="Kraemer L."/>
            <person name="Andreson R."/>
            <person name="Gutowska M.A."/>
            <person name="Wolf J."/>
            <person name="Bergner S.V."/>
            <person name="Schilhabel M.B."/>
            <person name="Klostermeier U.C."/>
            <person name="Beiko R.G."/>
            <person name="Rosenstiel P."/>
            <person name="Hippler M."/>
            <person name="Laroche J."/>
        </authorList>
    </citation>
    <scope>NUCLEOTIDE SEQUENCE [LARGE SCALE GENOMIC DNA]</scope>
    <source>
        <strain evidence="2 3">CCMP1005</strain>
    </source>
</reference>
<evidence type="ECO:0000313" key="3">
    <source>
        <dbReference type="Proteomes" id="UP000266841"/>
    </source>
</evidence>
<evidence type="ECO:0000313" key="2">
    <source>
        <dbReference type="EMBL" id="EJK52223.1"/>
    </source>
</evidence>
<gene>
    <name evidence="2" type="ORF">THAOC_28531</name>
</gene>
<feature type="region of interest" description="Disordered" evidence="1">
    <location>
        <begin position="1"/>
        <end position="24"/>
    </location>
</feature>
<feature type="compositionally biased region" description="Polar residues" evidence="1">
    <location>
        <begin position="885"/>
        <end position="894"/>
    </location>
</feature>
<feature type="compositionally biased region" description="Polar residues" evidence="1">
    <location>
        <begin position="15"/>
        <end position="24"/>
    </location>
</feature>
<feature type="region of interest" description="Disordered" evidence="1">
    <location>
        <begin position="756"/>
        <end position="792"/>
    </location>
</feature>